<dbReference type="GO" id="GO:0048034">
    <property type="term" value="P:heme O biosynthetic process"/>
    <property type="evidence" value="ECO:0007669"/>
    <property type="project" value="UniProtKB-UniRule"/>
</dbReference>
<evidence type="ECO:0000256" key="10">
    <source>
        <dbReference type="ARBA" id="ARBA00030253"/>
    </source>
</evidence>
<dbReference type="EC" id="2.5.1.141" evidence="3 14"/>
<comment type="pathway">
    <text evidence="2 14">Porphyrin-containing compound metabolism; heme O biosynthesis; heme O from protoheme: step 1/1.</text>
</comment>
<dbReference type="PANTHER" id="PTHR43448">
    <property type="entry name" value="PROTOHEME IX FARNESYLTRANSFERASE, MITOCHONDRIAL"/>
    <property type="match status" value="1"/>
</dbReference>
<sequence>MSIDPAMVADRSALGLRLADYASMTKPRIAVMVLVTVAVGGFLATGGAPDSATLLSAIIGTGLVAAGASVMNQWLERESDALMRRTALRPIPAGRVSPAEAFALGTGLGLFGTLFLATTVNWLTALLAVVCYLLYVVAYTPLKRYSSLNTAVGAIPGALPAVIGWTAMTGQLDPRAWILFLILFLWQFPHFFAIAWLYRSDYAGAGLKMLPTTEAGQRVTGVQAVAYALALLPISLAPTLFGLTGTLYFWAALACGIHYLAYSVAFMMRQCDQRARQLMWASLVYLPSVMALLMLDLVQGA</sequence>
<evidence type="ECO:0000256" key="11">
    <source>
        <dbReference type="ARBA" id="ARBA00040810"/>
    </source>
</evidence>
<dbReference type="GO" id="GO:0008495">
    <property type="term" value="F:protoheme IX farnesyltransferase activity"/>
    <property type="evidence" value="ECO:0007669"/>
    <property type="project" value="UniProtKB-UniRule"/>
</dbReference>
<dbReference type="KEGG" id="knv:Pan216_39700"/>
<dbReference type="UniPathway" id="UPA00834">
    <property type="reaction ID" value="UER00712"/>
</dbReference>
<feature type="transmembrane region" description="Helical" evidence="14">
    <location>
        <begin position="96"/>
        <end position="116"/>
    </location>
</feature>
<comment type="miscellaneous">
    <text evidence="14">Carbon 2 of the heme B porphyrin ring is defined according to the Fischer nomenclature.</text>
</comment>
<dbReference type="InterPro" id="IPR044878">
    <property type="entry name" value="UbiA_sf"/>
</dbReference>
<keyword evidence="5 14" id="KW-0808">Transferase</keyword>
<evidence type="ECO:0000313" key="15">
    <source>
        <dbReference type="EMBL" id="QDU63095.1"/>
    </source>
</evidence>
<gene>
    <name evidence="15" type="primary">ctaB2</name>
    <name evidence="14" type="synonym">ctaB</name>
    <name evidence="15" type="ORF">Pan216_39700</name>
</gene>
<evidence type="ECO:0000256" key="9">
    <source>
        <dbReference type="ARBA" id="ARBA00023136"/>
    </source>
</evidence>
<dbReference type="CDD" id="cd13957">
    <property type="entry name" value="PT_UbiA_Cox10"/>
    <property type="match status" value="1"/>
</dbReference>
<evidence type="ECO:0000256" key="6">
    <source>
        <dbReference type="ARBA" id="ARBA00022692"/>
    </source>
</evidence>
<dbReference type="AlphaFoldDB" id="A0A518B7Z5"/>
<evidence type="ECO:0000256" key="1">
    <source>
        <dbReference type="ARBA" id="ARBA00004651"/>
    </source>
</evidence>
<keyword evidence="16" id="KW-1185">Reference proteome</keyword>
<evidence type="ECO:0000256" key="3">
    <source>
        <dbReference type="ARBA" id="ARBA00012292"/>
    </source>
</evidence>
<comment type="subcellular location">
    <subcellularLocation>
        <location evidence="1 14">Cell membrane</location>
        <topology evidence="1 14">Multi-pass membrane protein</topology>
    </subcellularLocation>
</comment>
<dbReference type="InterPro" id="IPR006369">
    <property type="entry name" value="Protohaem_IX_farnesylTrfase"/>
</dbReference>
<dbReference type="EMBL" id="CP036279">
    <property type="protein sequence ID" value="QDU63095.1"/>
    <property type="molecule type" value="Genomic_DNA"/>
</dbReference>
<organism evidence="15 16">
    <name type="scientific">Kolteria novifilia</name>
    <dbReference type="NCBI Taxonomy" id="2527975"/>
    <lineage>
        <taxon>Bacteria</taxon>
        <taxon>Pseudomonadati</taxon>
        <taxon>Planctomycetota</taxon>
        <taxon>Planctomycetia</taxon>
        <taxon>Kolteriales</taxon>
        <taxon>Kolteriaceae</taxon>
        <taxon>Kolteria</taxon>
    </lineage>
</organism>
<evidence type="ECO:0000256" key="14">
    <source>
        <dbReference type="HAMAP-Rule" id="MF_00154"/>
    </source>
</evidence>
<keyword evidence="4 14" id="KW-1003">Cell membrane</keyword>
<protein>
    <recommendedName>
        <fullName evidence="11 14">Protoheme IX farnesyltransferase</fullName>
        <ecNumber evidence="3 14">2.5.1.141</ecNumber>
    </recommendedName>
    <alternativeName>
        <fullName evidence="12 14">Heme B farnesyltransferase</fullName>
    </alternativeName>
    <alternativeName>
        <fullName evidence="10 14">Heme O synthase</fullName>
    </alternativeName>
</protein>
<evidence type="ECO:0000256" key="12">
    <source>
        <dbReference type="ARBA" id="ARBA00042475"/>
    </source>
</evidence>
<dbReference type="NCBIfam" id="TIGR01473">
    <property type="entry name" value="cyoE_ctaB"/>
    <property type="match status" value="1"/>
</dbReference>
<feature type="transmembrane region" description="Helical" evidence="14">
    <location>
        <begin position="29"/>
        <end position="48"/>
    </location>
</feature>
<dbReference type="HAMAP" id="MF_00154">
    <property type="entry name" value="CyoE_CtaB"/>
    <property type="match status" value="1"/>
</dbReference>
<keyword evidence="6 14" id="KW-0812">Transmembrane</keyword>
<dbReference type="InterPro" id="IPR000537">
    <property type="entry name" value="UbiA_prenyltransferase"/>
</dbReference>
<keyword evidence="7 14" id="KW-1133">Transmembrane helix</keyword>
<comment type="similarity">
    <text evidence="14">Belongs to the UbiA prenyltransferase family. Protoheme IX farnesyltransferase subfamily.</text>
</comment>
<evidence type="ECO:0000256" key="5">
    <source>
        <dbReference type="ARBA" id="ARBA00022679"/>
    </source>
</evidence>
<keyword evidence="8 14" id="KW-0350">Heme biosynthesis</keyword>
<evidence type="ECO:0000256" key="7">
    <source>
        <dbReference type="ARBA" id="ARBA00022989"/>
    </source>
</evidence>
<name>A0A518B7Z5_9BACT</name>
<dbReference type="GO" id="GO:0005886">
    <property type="term" value="C:plasma membrane"/>
    <property type="evidence" value="ECO:0007669"/>
    <property type="project" value="UniProtKB-SubCell"/>
</dbReference>
<comment type="catalytic activity">
    <reaction evidence="13 14">
        <text>heme b + (2E,6E)-farnesyl diphosphate + H2O = Fe(II)-heme o + diphosphate</text>
        <dbReference type="Rhea" id="RHEA:28070"/>
        <dbReference type="ChEBI" id="CHEBI:15377"/>
        <dbReference type="ChEBI" id="CHEBI:33019"/>
        <dbReference type="ChEBI" id="CHEBI:60344"/>
        <dbReference type="ChEBI" id="CHEBI:60530"/>
        <dbReference type="ChEBI" id="CHEBI:175763"/>
        <dbReference type="EC" id="2.5.1.141"/>
    </reaction>
</comment>
<dbReference type="Gene3D" id="1.10.357.140">
    <property type="entry name" value="UbiA prenyltransferase"/>
    <property type="match status" value="1"/>
</dbReference>
<feature type="transmembrane region" description="Helical" evidence="14">
    <location>
        <begin position="247"/>
        <end position="266"/>
    </location>
</feature>
<keyword evidence="9 14" id="KW-0472">Membrane</keyword>
<accession>A0A518B7Z5</accession>
<dbReference type="RefSeq" id="WP_145260303.1">
    <property type="nucleotide sequence ID" value="NZ_CP036279.1"/>
</dbReference>
<dbReference type="Proteomes" id="UP000317093">
    <property type="component" value="Chromosome"/>
</dbReference>
<feature type="transmembrane region" description="Helical" evidence="14">
    <location>
        <begin position="278"/>
        <end position="298"/>
    </location>
</feature>
<evidence type="ECO:0000313" key="16">
    <source>
        <dbReference type="Proteomes" id="UP000317093"/>
    </source>
</evidence>
<comment type="function">
    <text evidence="14">Converts heme B (protoheme IX) to heme O by substitution of the vinyl group on carbon 2 of heme B porphyrin ring with a hydroxyethyl farnesyl side group.</text>
</comment>
<reference evidence="15 16" key="1">
    <citation type="submission" date="2019-02" db="EMBL/GenBank/DDBJ databases">
        <title>Deep-cultivation of Planctomycetes and their phenomic and genomic characterization uncovers novel biology.</title>
        <authorList>
            <person name="Wiegand S."/>
            <person name="Jogler M."/>
            <person name="Boedeker C."/>
            <person name="Pinto D."/>
            <person name="Vollmers J."/>
            <person name="Rivas-Marin E."/>
            <person name="Kohn T."/>
            <person name="Peeters S.H."/>
            <person name="Heuer A."/>
            <person name="Rast P."/>
            <person name="Oberbeckmann S."/>
            <person name="Bunk B."/>
            <person name="Jeske O."/>
            <person name="Meyerdierks A."/>
            <person name="Storesund J.E."/>
            <person name="Kallscheuer N."/>
            <person name="Luecker S."/>
            <person name="Lage O.M."/>
            <person name="Pohl T."/>
            <person name="Merkel B.J."/>
            <person name="Hornburger P."/>
            <person name="Mueller R.-W."/>
            <person name="Bruemmer F."/>
            <person name="Labrenz M."/>
            <person name="Spormann A.M."/>
            <person name="Op den Camp H."/>
            <person name="Overmann J."/>
            <person name="Amann R."/>
            <person name="Jetten M.S.M."/>
            <person name="Mascher T."/>
            <person name="Medema M.H."/>
            <person name="Devos D.P."/>
            <person name="Kaster A.-K."/>
            <person name="Ovreas L."/>
            <person name="Rohde M."/>
            <person name="Galperin M.Y."/>
            <person name="Jogler C."/>
        </authorList>
    </citation>
    <scope>NUCLEOTIDE SEQUENCE [LARGE SCALE GENOMIC DNA]</scope>
    <source>
        <strain evidence="15 16">Pan216</strain>
    </source>
</reference>
<feature type="transmembrane region" description="Helical" evidence="14">
    <location>
        <begin position="219"/>
        <end position="241"/>
    </location>
</feature>
<dbReference type="PANTHER" id="PTHR43448:SF7">
    <property type="entry name" value="4-HYDROXYBENZOATE SOLANESYLTRANSFERASE"/>
    <property type="match status" value="1"/>
</dbReference>
<proteinExistence type="inferred from homology"/>
<evidence type="ECO:0000256" key="13">
    <source>
        <dbReference type="ARBA" id="ARBA00047690"/>
    </source>
</evidence>
<evidence type="ECO:0000256" key="2">
    <source>
        <dbReference type="ARBA" id="ARBA00004919"/>
    </source>
</evidence>
<feature type="transmembrane region" description="Helical" evidence="14">
    <location>
        <begin position="54"/>
        <end position="75"/>
    </location>
</feature>
<evidence type="ECO:0000256" key="8">
    <source>
        <dbReference type="ARBA" id="ARBA00023133"/>
    </source>
</evidence>
<evidence type="ECO:0000256" key="4">
    <source>
        <dbReference type="ARBA" id="ARBA00022475"/>
    </source>
</evidence>
<dbReference type="Pfam" id="PF01040">
    <property type="entry name" value="UbiA"/>
    <property type="match status" value="1"/>
</dbReference>
<feature type="transmembrane region" description="Helical" evidence="14">
    <location>
        <begin position="176"/>
        <end position="198"/>
    </location>
</feature>
<feature type="transmembrane region" description="Helical" evidence="14">
    <location>
        <begin position="122"/>
        <end position="139"/>
    </location>
</feature>
<dbReference type="OrthoDB" id="9814417at2"/>
<feature type="transmembrane region" description="Helical" evidence="14">
    <location>
        <begin position="151"/>
        <end position="170"/>
    </location>
</feature>